<organism evidence="12 13">
    <name type="scientific">Marivita geojedonensis</name>
    <dbReference type="NCBI Taxonomy" id="1123756"/>
    <lineage>
        <taxon>Bacteria</taxon>
        <taxon>Pseudomonadati</taxon>
        <taxon>Pseudomonadota</taxon>
        <taxon>Alphaproteobacteria</taxon>
        <taxon>Rhodobacterales</taxon>
        <taxon>Roseobacteraceae</taxon>
        <taxon>Marivita</taxon>
    </lineage>
</organism>
<reference evidence="12 13" key="1">
    <citation type="submission" date="2014-03" db="EMBL/GenBank/DDBJ databases">
        <title>The draft genome sequence of Marivita geojedonensis KCTC 23882.</title>
        <authorList>
            <person name="Lai Q."/>
            <person name="Shao Z."/>
        </authorList>
    </citation>
    <scope>NUCLEOTIDE SEQUENCE [LARGE SCALE GENOMIC DNA]</scope>
    <source>
        <strain evidence="12 13">DPG-138</strain>
    </source>
</reference>
<dbReference type="GO" id="GO:0042597">
    <property type="term" value="C:periplasmic space"/>
    <property type="evidence" value="ECO:0007669"/>
    <property type="project" value="UniProtKB-SubCell"/>
</dbReference>
<dbReference type="Pfam" id="PF03150">
    <property type="entry name" value="CCP_MauG"/>
    <property type="match status" value="1"/>
</dbReference>
<dbReference type="AlphaFoldDB" id="A0A1X4NL39"/>
<feature type="binding site" description="covalent" evidence="8">
    <location>
        <position position="232"/>
    </location>
    <ligand>
        <name>heme c</name>
        <dbReference type="ChEBI" id="CHEBI:61717"/>
        <label>2</label>
    </ligand>
</feature>
<feature type="signal peptide" evidence="10">
    <location>
        <begin position="1"/>
        <end position="18"/>
    </location>
</feature>
<gene>
    <name evidence="12" type="ORF">MGEO_10820</name>
</gene>
<dbReference type="InterPro" id="IPR036909">
    <property type="entry name" value="Cyt_c-like_dom_sf"/>
</dbReference>
<proteinExistence type="predicted"/>
<keyword evidence="4 10" id="KW-0732">Signal</keyword>
<keyword evidence="6" id="KW-0560">Oxidoreductase</keyword>
<feature type="domain" description="Cytochrome c" evidence="11">
    <location>
        <begin position="214"/>
        <end position="371"/>
    </location>
</feature>
<keyword evidence="5" id="KW-0574">Periplasm</keyword>
<evidence type="ECO:0000313" key="13">
    <source>
        <dbReference type="Proteomes" id="UP000193926"/>
    </source>
</evidence>
<keyword evidence="7 9" id="KW-0408">Iron</keyword>
<dbReference type="InterPro" id="IPR026259">
    <property type="entry name" value="MauG/Cytc_peroxidase"/>
</dbReference>
<dbReference type="GO" id="GO:0020037">
    <property type="term" value="F:heme binding"/>
    <property type="evidence" value="ECO:0007669"/>
    <property type="project" value="InterPro"/>
</dbReference>
<evidence type="ECO:0000256" key="10">
    <source>
        <dbReference type="SAM" id="SignalP"/>
    </source>
</evidence>
<keyword evidence="2 8" id="KW-0349">Heme</keyword>
<evidence type="ECO:0000256" key="6">
    <source>
        <dbReference type="ARBA" id="ARBA00023002"/>
    </source>
</evidence>
<evidence type="ECO:0000256" key="8">
    <source>
        <dbReference type="PIRSR" id="PIRSR000294-1"/>
    </source>
</evidence>
<dbReference type="Gene3D" id="1.10.760.10">
    <property type="entry name" value="Cytochrome c-like domain"/>
    <property type="match status" value="2"/>
</dbReference>
<accession>A0A1X4NL39</accession>
<evidence type="ECO:0000259" key="11">
    <source>
        <dbReference type="PROSITE" id="PS51007"/>
    </source>
</evidence>
<feature type="chain" id="PRO_5012801253" description="Cytochrome c domain-containing protein" evidence="10">
    <location>
        <begin position="19"/>
        <end position="377"/>
    </location>
</feature>
<evidence type="ECO:0000256" key="1">
    <source>
        <dbReference type="ARBA" id="ARBA00004418"/>
    </source>
</evidence>
<dbReference type="GO" id="GO:0009055">
    <property type="term" value="F:electron transfer activity"/>
    <property type="evidence" value="ECO:0007669"/>
    <property type="project" value="InterPro"/>
</dbReference>
<evidence type="ECO:0000256" key="2">
    <source>
        <dbReference type="ARBA" id="ARBA00022617"/>
    </source>
</evidence>
<dbReference type="InterPro" id="IPR051395">
    <property type="entry name" value="Cytochrome_c_Peroxidase/MauG"/>
</dbReference>
<evidence type="ECO:0000256" key="7">
    <source>
        <dbReference type="ARBA" id="ARBA00023004"/>
    </source>
</evidence>
<feature type="binding site" description="axial binding residue" evidence="9">
    <location>
        <position position="233"/>
    </location>
    <ligand>
        <name>heme c</name>
        <dbReference type="ChEBI" id="CHEBI:61717"/>
        <label>2</label>
    </ligand>
    <ligandPart>
        <name>Fe</name>
        <dbReference type="ChEBI" id="CHEBI:18248"/>
    </ligandPart>
</feature>
<dbReference type="RefSeq" id="WP_085637125.1">
    <property type="nucleotide sequence ID" value="NZ_JFKC01000008.1"/>
</dbReference>
<feature type="binding site" description="covalent" evidence="8">
    <location>
        <position position="229"/>
    </location>
    <ligand>
        <name>heme c</name>
        <dbReference type="ChEBI" id="CHEBI:61717"/>
        <label>2</label>
    </ligand>
</feature>
<dbReference type="GO" id="GO:0046872">
    <property type="term" value="F:metal ion binding"/>
    <property type="evidence" value="ECO:0007669"/>
    <property type="project" value="UniProtKB-KW"/>
</dbReference>
<evidence type="ECO:0000256" key="3">
    <source>
        <dbReference type="ARBA" id="ARBA00022723"/>
    </source>
</evidence>
<comment type="subcellular location">
    <subcellularLocation>
        <location evidence="1">Periplasm</location>
    </subcellularLocation>
</comment>
<keyword evidence="3 9" id="KW-0479">Metal-binding</keyword>
<dbReference type="InterPro" id="IPR004852">
    <property type="entry name" value="Di-haem_cyt_c_peroxidsae"/>
</dbReference>
<dbReference type="EMBL" id="JFKC01000008">
    <property type="protein sequence ID" value="OSQ50917.1"/>
    <property type="molecule type" value="Genomic_DNA"/>
</dbReference>
<evidence type="ECO:0000256" key="4">
    <source>
        <dbReference type="ARBA" id="ARBA00022729"/>
    </source>
</evidence>
<name>A0A1X4NL39_9RHOB</name>
<feature type="binding site" description="axial binding residue" evidence="9">
    <location>
        <position position="79"/>
    </location>
    <ligand>
        <name>heme c</name>
        <dbReference type="ChEBI" id="CHEBI:61717"/>
        <label>1</label>
    </ligand>
    <ligandPart>
        <name>Fe</name>
        <dbReference type="ChEBI" id="CHEBI:18248"/>
    </ligandPart>
</feature>
<dbReference type="GO" id="GO:0004130">
    <property type="term" value="F:cytochrome-c peroxidase activity"/>
    <property type="evidence" value="ECO:0007669"/>
    <property type="project" value="TreeGrafter"/>
</dbReference>
<protein>
    <recommendedName>
        <fullName evidence="11">Cytochrome c domain-containing protein</fullName>
    </recommendedName>
</protein>
<dbReference type="PIRSF" id="PIRSF000294">
    <property type="entry name" value="Cytochrome-c_peroxidase"/>
    <property type="match status" value="1"/>
</dbReference>
<dbReference type="PANTHER" id="PTHR30600">
    <property type="entry name" value="CYTOCHROME C PEROXIDASE-RELATED"/>
    <property type="match status" value="1"/>
</dbReference>
<feature type="binding site" description="covalent" evidence="8">
    <location>
        <position position="75"/>
    </location>
    <ligand>
        <name>heme c</name>
        <dbReference type="ChEBI" id="CHEBI:61717"/>
        <label>1</label>
    </ligand>
</feature>
<dbReference type="PROSITE" id="PS51007">
    <property type="entry name" value="CYTC"/>
    <property type="match status" value="1"/>
</dbReference>
<evidence type="ECO:0000313" key="12">
    <source>
        <dbReference type="EMBL" id="OSQ50917.1"/>
    </source>
</evidence>
<comment type="cofactor">
    <cofactor evidence="8">
        <name>heme</name>
        <dbReference type="ChEBI" id="CHEBI:30413"/>
    </cofactor>
    <text evidence="8">Binds 2 heme groups.</text>
</comment>
<dbReference type="InterPro" id="IPR009056">
    <property type="entry name" value="Cyt_c-like_dom"/>
</dbReference>
<dbReference type="STRING" id="1123756.MGEO_10820"/>
<evidence type="ECO:0000256" key="9">
    <source>
        <dbReference type="PIRSR" id="PIRSR000294-2"/>
    </source>
</evidence>
<dbReference type="SUPFAM" id="SSF46626">
    <property type="entry name" value="Cytochrome c"/>
    <property type="match status" value="2"/>
</dbReference>
<keyword evidence="13" id="KW-1185">Reference proteome</keyword>
<sequence>MIARFSVAMLVLVGSARADVLLSDNEIAQTLAFGPWPPQATPDPSNRVSGDTKAIALGRALFDDPVLSVDGAMSCATCHDPQTAFASRQTRAMGREILARNTPALFNLRGLRWYGWGGDSDSLWAASLLPLISDVEMGHSAESLKNAVRESAHAPDYQTVFGDLLNQSPQTVLVNIAKVLAAYQETLATPRTSFDDFRDALERGDLEDAGQFPQAAQRGLQLFLGQGNCSFCHTGPSFSNNEFHDAGVPYFLSDTEVDPGRFDGLKALLTSPYTLAGDWSDDPERRGKWVSQNVRQSHADFGTFRTPSLRGVAATAPYMHDGSIADLDGVVRHYNDINLERMHADGEAILRPLELDEQQISDLVSFLETLGAIKPFK</sequence>
<dbReference type="OrthoDB" id="9805202at2"/>
<comment type="PTM">
    <text evidence="8">Binds 2 heme groups per subunit.</text>
</comment>
<dbReference type="Proteomes" id="UP000193926">
    <property type="component" value="Unassembled WGS sequence"/>
</dbReference>
<evidence type="ECO:0000256" key="5">
    <source>
        <dbReference type="ARBA" id="ARBA00022764"/>
    </source>
</evidence>
<comment type="caution">
    <text evidence="12">The sequence shown here is derived from an EMBL/GenBank/DDBJ whole genome shotgun (WGS) entry which is preliminary data.</text>
</comment>
<feature type="binding site" description="covalent" evidence="8">
    <location>
        <position position="78"/>
    </location>
    <ligand>
        <name>heme c</name>
        <dbReference type="ChEBI" id="CHEBI:61717"/>
        <label>1</label>
    </ligand>
</feature>